<name>A0A927ARE9_9BACT</name>
<feature type="transmembrane region" description="Helical" evidence="1">
    <location>
        <begin position="130"/>
        <end position="148"/>
    </location>
</feature>
<dbReference type="RefSeq" id="WP_190888059.1">
    <property type="nucleotide sequence ID" value="NZ_JACWZY010000013.1"/>
</dbReference>
<evidence type="ECO:0000313" key="3">
    <source>
        <dbReference type="Proteomes" id="UP000598820"/>
    </source>
</evidence>
<evidence type="ECO:0000313" key="2">
    <source>
        <dbReference type="EMBL" id="MBD2702208.1"/>
    </source>
</evidence>
<accession>A0A927ARE9</accession>
<keyword evidence="1" id="KW-0812">Transmembrane</keyword>
<feature type="transmembrane region" description="Helical" evidence="1">
    <location>
        <begin position="25"/>
        <end position="45"/>
    </location>
</feature>
<keyword evidence="3" id="KW-1185">Reference proteome</keyword>
<organism evidence="2 3">
    <name type="scientific">Spirosoma profusum</name>
    <dbReference type="NCBI Taxonomy" id="2771354"/>
    <lineage>
        <taxon>Bacteria</taxon>
        <taxon>Pseudomonadati</taxon>
        <taxon>Bacteroidota</taxon>
        <taxon>Cytophagia</taxon>
        <taxon>Cytophagales</taxon>
        <taxon>Cytophagaceae</taxon>
        <taxon>Spirosoma</taxon>
    </lineage>
</organism>
<dbReference type="AlphaFoldDB" id="A0A927ARE9"/>
<dbReference type="Proteomes" id="UP000598820">
    <property type="component" value="Unassembled WGS sequence"/>
</dbReference>
<keyword evidence="1" id="KW-1133">Transmembrane helix</keyword>
<proteinExistence type="predicted"/>
<feature type="transmembrane region" description="Helical" evidence="1">
    <location>
        <begin position="160"/>
        <end position="178"/>
    </location>
</feature>
<keyword evidence="1" id="KW-0472">Membrane</keyword>
<dbReference type="Pfam" id="PF07099">
    <property type="entry name" value="DUF1361"/>
    <property type="match status" value="1"/>
</dbReference>
<feature type="transmembrane region" description="Helical" evidence="1">
    <location>
        <begin position="57"/>
        <end position="75"/>
    </location>
</feature>
<dbReference type="EMBL" id="JACWZY010000013">
    <property type="protein sequence ID" value="MBD2702208.1"/>
    <property type="molecule type" value="Genomic_DNA"/>
</dbReference>
<sequence length="239" mass="27679">MQTQSHPTHYSNLSLPRDARPGKGLWALALLTVAGFSLVTLRGLLTGNWWYFLMLDWNLFLAWFPLGVVLVLRDLRANGNTVSWFRSRWLLIGSLLLWLAFLPNAPYIITDLYHINHIPQPLLWFDTMSIFLYAFTGLLIGLYSTLLVHRMLRPLMVSWLSWMLILASQVLSGFGIYLGRFGRWNSWDILTQPSSLTKAVAFAYQDHLSVKLTMAYGFVLVILYVAFYWYVEHEDDARL</sequence>
<gene>
    <name evidence="2" type="ORF">IC229_16265</name>
</gene>
<feature type="transmembrane region" description="Helical" evidence="1">
    <location>
        <begin position="87"/>
        <end position="110"/>
    </location>
</feature>
<comment type="caution">
    <text evidence="2">The sequence shown here is derived from an EMBL/GenBank/DDBJ whole genome shotgun (WGS) entry which is preliminary data.</text>
</comment>
<dbReference type="InterPro" id="IPR009793">
    <property type="entry name" value="DUF1361"/>
</dbReference>
<protein>
    <submittedName>
        <fullName evidence="2">DUF1361 domain-containing protein</fullName>
    </submittedName>
</protein>
<evidence type="ECO:0000256" key="1">
    <source>
        <dbReference type="SAM" id="Phobius"/>
    </source>
</evidence>
<feature type="transmembrane region" description="Helical" evidence="1">
    <location>
        <begin position="214"/>
        <end position="231"/>
    </location>
</feature>
<reference evidence="2" key="1">
    <citation type="submission" date="2020-09" db="EMBL/GenBank/DDBJ databases">
        <authorList>
            <person name="Kim M.K."/>
        </authorList>
    </citation>
    <scope>NUCLEOTIDE SEQUENCE</scope>
    <source>
        <strain evidence="2">BT702</strain>
    </source>
</reference>